<comment type="caution">
    <text evidence="7">The sequence shown here is derived from an EMBL/GenBank/DDBJ whole genome shotgun (WGS) entry which is preliminary data.</text>
</comment>
<dbReference type="Pfam" id="PF07690">
    <property type="entry name" value="MFS_1"/>
    <property type="match status" value="1"/>
</dbReference>
<dbReference type="PROSITE" id="PS00217">
    <property type="entry name" value="SUGAR_TRANSPORT_2"/>
    <property type="match status" value="1"/>
</dbReference>
<feature type="transmembrane region" description="Helical" evidence="5">
    <location>
        <begin position="91"/>
        <end position="111"/>
    </location>
</feature>
<keyword evidence="2 5" id="KW-0812">Transmembrane</keyword>
<accession>A0A542ZCA9</accession>
<feature type="transmembrane region" description="Helical" evidence="5">
    <location>
        <begin position="178"/>
        <end position="198"/>
    </location>
</feature>
<dbReference type="CDD" id="cd17365">
    <property type="entry name" value="MFS_PcaK_like"/>
    <property type="match status" value="1"/>
</dbReference>
<reference evidence="7 8" key="1">
    <citation type="submission" date="2019-06" db="EMBL/GenBank/DDBJ databases">
        <title>Sequencing the genomes of 1000 actinobacteria strains.</title>
        <authorList>
            <person name="Klenk H.-P."/>
        </authorList>
    </citation>
    <scope>NUCLEOTIDE SEQUENCE [LARGE SCALE GENOMIC DNA]</scope>
    <source>
        <strain evidence="7 8">DSM 8251</strain>
    </source>
</reference>
<dbReference type="AlphaFoldDB" id="A0A542ZCA9"/>
<feature type="transmembrane region" description="Helical" evidence="5">
    <location>
        <begin position="117"/>
        <end position="139"/>
    </location>
</feature>
<proteinExistence type="predicted"/>
<feature type="transmembrane region" description="Helical" evidence="5">
    <location>
        <begin position="151"/>
        <end position="172"/>
    </location>
</feature>
<dbReference type="InterPro" id="IPR011701">
    <property type="entry name" value="MFS"/>
</dbReference>
<feature type="transmembrane region" description="Helical" evidence="5">
    <location>
        <begin position="62"/>
        <end position="84"/>
    </location>
</feature>
<dbReference type="PROSITE" id="PS50850">
    <property type="entry name" value="MFS"/>
    <property type="match status" value="1"/>
</dbReference>
<sequence>MSSFTSRATGSENTQQRAGASAWPSVLCWVTVMLEGFDLVALGAIIPTLIKDGHMGFDKGGATLVATVSLIGVAIGAAAVGPIADRIGRRLVLIGSIFLFSVFTLVIPLAGSVEIFAVFRLIAGLGLGACMPTALTLMAEHLPESKRSHSSTLTMTGYHAGAVVASLVALAVVPDWQLLFYLGGVIGLLVVPVMWFKLPESEAFLASREKEDAARASLFQPGHRKAIVGVWIGSFMGLLLVYGLNTWLPQLMREAGYGVASSITMLFVLNAGAVAGLLLAGSIADRRGVKPTILLWFGVSAALLALLSVQMKSPWLVNLVIFITGIFVFSAMVLIYAYIAHTFAPEVRNTAIGLASAVGRLGAIVGPLVTGALVTAGIAYPWGFYFFAAVAVLGLLAIVMVPHEQVLKNTESQQEAARAQA</sequence>
<dbReference type="SUPFAM" id="SSF103473">
    <property type="entry name" value="MFS general substrate transporter"/>
    <property type="match status" value="1"/>
</dbReference>
<gene>
    <name evidence="7" type="ORF">FB460_1835</name>
</gene>
<feature type="transmembrane region" description="Helical" evidence="5">
    <location>
        <begin position="26"/>
        <end position="50"/>
    </location>
</feature>
<dbReference type="PANTHER" id="PTHR23508">
    <property type="entry name" value="CARBOXYLIC ACID TRANSPORTER PROTEIN HOMOLOG"/>
    <property type="match status" value="1"/>
</dbReference>
<dbReference type="Proteomes" id="UP000316196">
    <property type="component" value="Unassembled WGS sequence"/>
</dbReference>
<evidence type="ECO:0000256" key="4">
    <source>
        <dbReference type="ARBA" id="ARBA00023136"/>
    </source>
</evidence>
<feature type="transmembrane region" description="Helical" evidence="5">
    <location>
        <begin position="382"/>
        <end position="401"/>
    </location>
</feature>
<name>A0A542ZCA9_9ACTN</name>
<feature type="transmembrane region" description="Helical" evidence="5">
    <location>
        <begin position="256"/>
        <end position="280"/>
    </location>
</feature>
<dbReference type="InterPro" id="IPR005829">
    <property type="entry name" value="Sugar_transporter_CS"/>
</dbReference>
<dbReference type="InterPro" id="IPR036259">
    <property type="entry name" value="MFS_trans_sf"/>
</dbReference>
<evidence type="ECO:0000313" key="7">
    <source>
        <dbReference type="EMBL" id="TQL57985.1"/>
    </source>
</evidence>
<keyword evidence="4 5" id="KW-0472">Membrane</keyword>
<keyword evidence="8" id="KW-1185">Reference proteome</keyword>
<evidence type="ECO:0000259" key="6">
    <source>
        <dbReference type="PROSITE" id="PS50850"/>
    </source>
</evidence>
<dbReference type="Gene3D" id="1.20.1250.20">
    <property type="entry name" value="MFS general substrate transporter like domains"/>
    <property type="match status" value="2"/>
</dbReference>
<feature type="transmembrane region" description="Helical" evidence="5">
    <location>
        <begin position="351"/>
        <end position="376"/>
    </location>
</feature>
<feature type="domain" description="Major facilitator superfamily (MFS) profile" evidence="6">
    <location>
        <begin position="24"/>
        <end position="406"/>
    </location>
</feature>
<dbReference type="PANTHER" id="PTHR23508:SF10">
    <property type="entry name" value="CARBOXYLIC ACID TRANSPORTER PROTEIN HOMOLOG"/>
    <property type="match status" value="1"/>
</dbReference>
<evidence type="ECO:0000256" key="3">
    <source>
        <dbReference type="ARBA" id="ARBA00022989"/>
    </source>
</evidence>
<feature type="transmembrane region" description="Helical" evidence="5">
    <location>
        <begin position="226"/>
        <end position="244"/>
    </location>
</feature>
<feature type="transmembrane region" description="Helical" evidence="5">
    <location>
        <begin position="292"/>
        <end position="309"/>
    </location>
</feature>
<organism evidence="7 8">
    <name type="scientific">Propioniferax innocua</name>
    <dbReference type="NCBI Taxonomy" id="1753"/>
    <lineage>
        <taxon>Bacteria</taxon>
        <taxon>Bacillati</taxon>
        <taxon>Actinomycetota</taxon>
        <taxon>Actinomycetes</taxon>
        <taxon>Propionibacteriales</taxon>
        <taxon>Propionibacteriaceae</taxon>
        <taxon>Propioniferax</taxon>
    </lineage>
</organism>
<dbReference type="GO" id="GO:0005886">
    <property type="term" value="C:plasma membrane"/>
    <property type="evidence" value="ECO:0007669"/>
    <property type="project" value="UniProtKB-SubCell"/>
</dbReference>
<dbReference type="GO" id="GO:0046943">
    <property type="term" value="F:carboxylic acid transmembrane transporter activity"/>
    <property type="evidence" value="ECO:0007669"/>
    <property type="project" value="TreeGrafter"/>
</dbReference>
<dbReference type="PROSITE" id="PS00216">
    <property type="entry name" value="SUGAR_TRANSPORT_1"/>
    <property type="match status" value="1"/>
</dbReference>
<evidence type="ECO:0000313" key="8">
    <source>
        <dbReference type="Proteomes" id="UP000316196"/>
    </source>
</evidence>
<evidence type="ECO:0000256" key="2">
    <source>
        <dbReference type="ARBA" id="ARBA00022692"/>
    </source>
</evidence>
<comment type="subcellular location">
    <subcellularLocation>
        <location evidence="1">Cell membrane</location>
        <topology evidence="1">Multi-pass membrane protein</topology>
    </subcellularLocation>
</comment>
<dbReference type="EMBL" id="VFOR01000002">
    <property type="protein sequence ID" value="TQL57985.1"/>
    <property type="molecule type" value="Genomic_DNA"/>
</dbReference>
<feature type="transmembrane region" description="Helical" evidence="5">
    <location>
        <begin position="315"/>
        <end position="339"/>
    </location>
</feature>
<evidence type="ECO:0000256" key="1">
    <source>
        <dbReference type="ARBA" id="ARBA00004651"/>
    </source>
</evidence>
<protein>
    <submittedName>
        <fullName evidence="7">Putative MFS family arabinose efflux permease</fullName>
    </submittedName>
</protein>
<keyword evidence="3 5" id="KW-1133">Transmembrane helix</keyword>
<evidence type="ECO:0000256" key="5">
    <source>
        <dbReference type="SAM" id="Phobius"/>
    </source>
</evidence>
<dbReference type="InterPro" id="IPR020846">
    <property type="entry name" value="MFS_dom"/>
</dbReference>